<gene>
    <name evidence="5" type="ORF">PF006_g30882</name>
</gene>
<keyword evidence="1" id="KW-0479">Metal-binding</keyword>
<evidence type="ECO:0000256" key="1">
    <source>
        <dbReference type="ARBA" id="ARBA00022723"/>
    </source>
</evidence>
<evidence type="ECO:0000313" key="5">
    <source>
        <dbReference type="EMBL" id="KAE9063695.1"/>
    </source>
</evidence>
<keyword evidence="3" id="KW-0862">Zinc</keyword>
<dbReference type="GO" id="GO:0008270">
    <property type="term" value="F:zinc ion binding"/>
    <property type="evidence" value="ECO:0007669"/>
    <property type="project" value="UniProtKB-KW"/>
</dbReference>
<evidence type="ECO:0000313" key="6">
    <source>
        <dbReference type="Proteomes" id="UP000440732"/>
    </source>
</evidence>
<accession>A0A6A3PML3</accession>
<organism evidence="5 6">
    <name type="scientific">Phytophthora fragariae</name>
    <dbReference type="NCBI Taxonomy" id="53985"/>
    <lineage>
        <taxon>Eukaryota</taxon>
        <taxon>Sar</taxon>
        <taxon>Stramenopiles</taxon>
        <taxon>Oomycota</taxon>
        <taxon>Peronosporomycetes</taxon>
        <taxon>Peronosporales</taxon>
        <taxon>Peronosporaceae</taxon>
        <taxon>Phytophthora</taxon>
    </lineage>
</organism>
<protein>
    <recommendedName>
        <fullName evidence="4">FLYWCH-type domain-containing protein</fullName>
    </recommendedName>
</protein>
<name>A0A6A3PML3_9STRA</name>
<dbReference type="EMBL" id="QXGA01006280">
    <property type="protein sequence ID" value="KAE9063695.1"/>
    <property type="molecule type" value="Genomic_DNA"/>
</dbReference>
<keyword evidence="2" id="KW-0863">Zinc-finger</keyword>
<evidence type="ECO:0000256" key="2">
    <source>
        <dbReference type="ARBA" id="ARBA00022771"/>
    </source>
</evidence>
<feature type="domain" description="FLYWCH-type" evidence="4">
    <location>
        <begin position="3"/>
        <end position="43"/>
    </location>
</feature>
<dbReference type="AlphaFoldDB" id="A0A6A3PML3"/>
<evidence type="ECO:0000256" key="3">
    <source>
        <dbReference type="ARBA" id="ARBA00022833"/>
    </source>
</evidence>
<evidence type="ECO:0000259" key="4">
    <source>
        <dbReference type="Pfam" id="PF04500"/>
    </source>
</evidence>
<proteinExistence type="predicted"/>
<reference evidence="5 6" key="1">
    <citation type="submission" date="2018-08" db="EMBL/GenBank/DDBJ databases">
        <title>Genomic investigation of the strawberry pathogen Phytophthora fragariae indicates pathogenicity is determined by transcriptional variation in three key races.</title>
        <authorList>
            <person name="Adams T.M."/>
            <person name="Armitage A.D."/>
            <person name="Sobczyk M.K."/>
            <person name="Bates H.J."/>
            <person name="Dunwell J.M."/>
            <person name="Nellist C.F."/>
            <person name="Harrison R.J."/>
        </authorList>
    </citation>
    <scope>NUCLEOTIDE SEQUENCE [LARGE SCALE GENOMIC DNA]</scope>
    <source>
        <strain evidence="5 6">NOV-5</strain>
    </source>
</reference>
<comment type="caution">
    <text evidence="5">The sequence shown here is derived from an EMBL/GenBank/DDBJ whole genome shotgun (WGS) entry which is preliminary data.</text>
</comment>
<sequence length="440" mass="50649">MQFNGYSYGVNMSRGSTMYYQCSVYRTKKKCKGKLIVKETGEHTCKAEPEPSVQDCDEEMRQLLETEAVKSPGVIPSRLWKKVGDQLAKKYPGQAMKPMKREEAINFINYVRKQANRGDEYRQIETFPTVCVSESDERSFVQFNVFYDNAGKGQRIIGMDHPDVTRLLKYPGASVFIDGTFSITPPGFQQTLIVMVHDPTYDVYIPGLYMLVEAKDEWTNWHALHWVRVLGKMQMTPSSITSDFEAALIKGIRDQFQGTSLIGCLFHWKQAIRRKLIDLRIPANQIAEAMSPGVIDVLTVIPIDEIRSKGIPYVMSIVNTKGAARIWTSFWDFFVRTWMTMFPPSLWNVNTYIEQEMEMQNRTNNPIESYNRRAKKAFGSHPTLVVFVEQAKEEAKRYLELLDDISMHRRVALPHADPVTLSIPPAYTAFRTPKRRKVKK</sequence>
<dbReference type="Proteomes" id="UP000440732">
    <property type="component" value="Unassembled WGS sequence"/>
</dbReference>
<dbReference type="Pfam" id="PF04500">
    <property type="entry name" value="FLYWCH"/>
    <property type="match status" value="1"/>
</dbReference>
<dbReference type="InterPro" id="IPR007588">
    <property type="entry name" value="Znf_FLYWCH"/>
</dbReference>
<dbReference type="Gene3D" id="2.20.25.240">
    <property type="match status" value="1"/>
</dbReference>